<gene>
    <name evidence="2" type="ORF">HPBE_LOCUS26705</name>
</gene>
<keyword evidence="3" id="KW-1185">Reference proteome</keyword>
<reference evidence="4" key="2">
    <citation type="submission" date="2019-09" db="UniProtKB">
        <authorList>
            <consortium name="WormBaseParasite"/>
        </authorList>
    </citation>
    <scope>IDENTIFICATION</scope>
</reference>
<protein>
    <submittedName>
        <fullName evidence="2 4">Uncharacterized protein</fullName>
    </submittedName>
</protein>
<accession>A0A183GVI6</accession>
<feature type="compositionally biased region" description="Polar residues" evidence="1">
    <location>
        <begin position="19"/>
        <end position="32"/>
    </location>
</feature>
<organism evidence="3 4">
    <name type="scientific">Heligmosomoides polygyrus</name>
    <name type="common">Parasitic roundworm</name>
    <dbReference type="NCBI Taxonomy" id="6339"/>
    <lineage>
        <taxon>Eukaryota</taxon>
        <taxon>Metazoa</taxon>
        <taxon>Ecdysozoa</taxon>
        <taxon>Nematoda</taxon>
        <taxon>Chromadorea</taxon>
        <taxon>Rhabditida</taxon>
        <taxon>Rhabditina</taxon>
        <taxon>Rhabditomorpha</taxon>
        <taxon>Strongyloidea</taxon>
        <taxon>Heligmosomidae</taxon>
        <taxon>Heligmosomoides</taxon>
    </lineage>
</organism>
<proteinExistence type="predicted"/>
<dbReference type="OrthoDB" id="5875178at2759"/>
<dbReference type="EMBL" id="UZAH01040668">
    <property type="protein sequence ID" value="VDP59033.1"/>
    <property type="molecule type" value="Genomic_DNA"/>
</dbReference>
<dbReference type="Proteomes" id="UP000050761">
    <property type="component" value="Unassembled WGS sequence"/>
</dbReference>
<evidence type="ECO:0000313" key="2">
    <source>
        <dbReference type="EMBL" id="VDP59033.1"/>
    </source>
</evidence>
<reference evidence="2 3" key="1">
    <citation type="submission" date="2018-11" db="EMBL/GenBank/DDBJ databases">
        <authorList>
            <consortium name="Pathogen Informatics"/>
        </authorList>
    </citation>
    <scope>NUCLEOTIDE SEQUENCE [LARGE SCALE GENOMIC DNA]</scope>
</reference>
<sequence length="117" mass="12815">MSLGVARGERWYDKGPTLSPMSPTTASPNHSSPRVRRIDTNLVHRLATSFHCTWPDTPLNCIRNIPLKLNSLRMPDRIDAVLHPLYRGMYKRYGCDASGITGGITGSLFGVTSTGGT</sequence>
<evidence type="ECO:0000313" key="4">
    <source>
        <dbReference type="WBParaSite" id="HPBE_0002670601-mRNA-1"/>
    </source>
</evidence>
<accession>A0A3P8IMN9</accession>
<evidence type="ECO:0000313" key="3">
    <source>
        <dbReference type="Proteomes" id="UP000050761"/>
    </source>
</evidence>
<evidence type="ECO:0000256" key="1">
    <source>
        <dbReference type="SAM" id="MobiDB-lite"/>
    </source>
</evidence>
<feature type="region of interest" description="Disordered" evidence="1">
    <location>
        <begin position="11"/>
        <end position="36"/>
    </location>
</feature>
<dbReference type="AlphaFoldDB" id="A0A183GVI6"/>
<name>A0A183GVI6_HELPZ</name>
<dbReference type="WBParaSite" id="HPBE_0002670601-mRNA-1">
    <property type="protein sequence ID" value="HPBE_0002670601-mRNA-1"/>
    <property type="gene ID" value="HPBE_0002670601"/>
</dbReference>